<dbReference type="RefSeq" id="WP_012963172.1">
    <property type="nucleotide sequence ID" value="NC_013799.1"/>
</dbReference>
<dbReference type="KEGG" id="hte:Hydth_0524"/>
<sequence>MVKQTELARKIGKAPSAISQILHKKRRADLPTAVAIEKASDGQLKVEKLVRPEVAQALKEYLRLRCPSMPKNVDVGEEDVSK</sequence>
<dbReference type="SUPFAM" id="SSF47413">
    <property type="entry name" value="lambda repressor-like DNA-binding domains"/>
    <property type="match status" value="1"/>
</dbReference>
<keyword evidence="3" id="KW-1185">Reference proteome</keyword>
<protein>
    <recommendedName>
        <fullName evidence="1">HTH cro/C1-type domain-containing protein</fullName>
    </recommendedName>
</protein>
<evidence type="ECO:0000313" key="3">
    <source>
        <dbReference type="Proteomes" id="UP000002574"/>
    </source>
</evidence>
<dbReference type="InterPro" id="IPR010982">
    <property type="entry name" value="Lambda_DNA-bd_dom_sf"/>
</dbReference>
<organism evidence="2 3">
    <name type="scientific">Hydrogenobacter thermophilus (strain DSM 6534 / IAM 12695 / TK-6)</name>
    <dbReference type="NCBI Taxonomy" id="608538"/>
    <lineage>
        <taxon>Bacteria</taxon>
        <taxon>Pseudomonadati</taxon>
        <taxon>Aquificota</taxon>
        <taxon>Aquificia</taxon>
        <taxon>Aquificales</taxon>
        <taxon>Aquificaceae</taxon>
        <taxon>Hydrogenobacter</taxon>
    </lineage>
</organism>
<evidence type="ECO:0000259" key="1">
    <source>
        <dbReference type="PROSITE" id="PS50943"/>
    </source>
</evidence>
<dbReference type="PROSITE" id="PS50943">
    <property type="entry name" value="HTH_CROC1"/>
    <property type="match status" value="1"/>
</dbReference>
<dbReference type="Proteomes" id="UP000002574">
    <property type="component" value="Chromosome"/>
</dbReference>
<dbReference type="eggNOG" id="COG4197">
    <property type="taxonomic scope" value="Bacteria"/>
</dbReference>
<name>D3DGN8_HYDTT</name>
<evidence type="ECO:0000313" key="2">
    <source>
        <dbReference type="EMBL" id="BAI68990.1"/>
    </source>
</evidence>
<dbReference type="EMBL" id="AP011112">
    <property type="protein sequence ID" value="BAI68990.1"/>
    <property type="molecule type" value="Genomic_DNA"/>
</dbReference>
<dbReference type="CDD" id="cd00093">
    <property type="entry name" value="HTH_XRE"/>
    <property type="match status" value="1"/>
</dbReference>
<gene>
    <name evidence="2" type="ordered locus">HTH_0527</name>
</gene>
<dbReference type="Pfam" id="PF01381">
    <property type="entry name" value="HTH_3"/>
    <property type="match status" value="1"/>
</dbReference>
<dbReference type="AlphaFoldDB" id="D3DGN8"/>
<accession>D3DGN8</accession>
<dbReference type="InterPro" id="IPR001387">
    <property type="entry name" value="Cro/C1-type_HTH"/>
</dbReference>
<dbReference type="GO" id="GO:0003677">
    <property type="term" value="F:DNA binding"/>
    <property type="evidence" value="ECO:0007669"/>
    <property type="project" value="InterPro"/>
</dbReference>
<dbReference type="STRING" id="608538.HTH_0527"/>
<feature type="domain" description="HTH cro/C1-type" evidence="1">
    <location>
        <begin position="4"/>
        <end position="49"/>
    </location>
</feature>
<proteinExistence type="predicted"/>
<dbReference type="KEGG" id="hth:HTH_0527"/>
<dbReference type="Gene3D" id="1.10.260.40">
    <property type="entry name" value="lambda repressor-like DNA-binding domains"/>
    <property type="match status" value="1"/>
</dbReference>
<reference evidence="2 3" key="1">
    <citation type="journal article" date="2010" name="J. Bacteriol.">
        <title>Complete genome sequence of the thermophilic, obligately chemolithoautotrophic hydrogen-oxidizing bacterium Hydrogenobacter thermophilus TK-6.</title>
        <authorList>
            <person name="Arai H."/>
            <person name="Kanbe H."/>
            <person name="Ishii M."/>
            <person name="Igarashi Y."/>
        </authorList>
    </citation>
    <scope>NUCLEOTIDE SEQUENCE [LARGE SCALE GENOMIC DNA]</scope>
    <source>
        <strain evidence="3">DSM 6534 / IAM 12695 / TK-6 [Tokyo]</strain>
    </source>
</reference>